<dbReference type="EMBL" id="CP037421">
    <property type="protein sequence ID" value="QDT30065.1"/>
    <property type="molecule type" value="Genomic_DNA"/>
</dbReference>
<keyword evidence="1" id="KW-1133">Transmembrane helix</keyword>
<dbReference type="Proteomes" id="UP000315647">
    <property type="component" value="Chromosome"/>
</dbReference>
<accession>A0A517QEQ9</accession>
<keyword evidence="3" id="KW-1185">Reference proteome</keyword>
<organism evidence="2 3">
    <name type="scientific">Gimesia panareensis</name>
    <dbReference type="NCBI Taxonomy" id="2527978"/>
    <lineage>
        <taxon>Bacteria</taxon>
        <taxon>Pseudomonadati</taxon>
        <taxon>Planctomycetota</taxon>
        <taxon>Planctomycetia</taxon>
        <taxon>Planctomycetales</taxon>
        <taxon>Planctomycetaceae</taxon>
        <taxon>Gimesia</taxon>
    </lineage>
</organism>
<evidence type="ECO:0000313" key="2">
    <source>
        <dbReference type="EMBL" id="QDT30065.1"/>
    </source>
</evidence>
<dbReference type="AlphaFoldDB" id="A0A517QEQ9"/>
<keyword evidence="1" id="KW-0812">Transmembrane</keyword>
<keyword evidence="1" id="KW-0472">Membrane</keyword>
<gene>
    <name evidence="2" type="ORF">Enr10x_54250</name>
</gene>
<evidence type="ECO:0000256" key="1">
    <source>
        <dbReference type="SAM" id="Phobius"/>
    </source>
</evidence>
<protein>
    <submittedName>
        <fullName evidence="2">Uncharacterized protein</fullName>
    </submittedName>
</protein>
<dbReference type="RefSeq" id="WP_145451965.1">
    <property type="nucleotide sequence ID" value="NZ_CP037421.1"/>
</dbReference>
<feature type="transmembrane region" description="Helical" evidence="1">
    <location>
        <begin position="30"/>
        <end position="49"/>
    </location>
</feature>
<name>A0A517QEQ9_9PLAN</name>
<sequence>MNFDFWLILAGHTDEVSRAFRNRGILQENWLLISATIAIGSVWLGLYLWENLQIQRKASADTPLGLFYDLCKTHRLSRTDITYLLKATDEHAQEQPALVFVDPGILHHYATDGGTDARYYEDLARKLFQP</sequence>
<evidence type="ECO:0000313" key="3">
    <source>
        <dbReference type="Proteomes" id="UP000315647"/>
    </source>
</evidence>
<reference evidence="2 3" key="1">
    <citation type="submission" date="2019-03" db="EMBL/GenBank/DDBJ databases">
        <title>Deep-cultivation of Planctomycetes and their phenomic and genomic characterization uncovers novel biology.</title>
        <authorList>
            <person name="Wiegand S."/>
            <person name="Jogler M."/>
            <person name="Boedeker C."/>
            <person name="Pinto D."/>
            <person name="Vollmers J."/>
            <person name="Rivas-Marin E."/>
            <person name="Kohn T."/>
            <person name="Peeters S.H."/>
            <person name="Heuer A."/>
            <person name="Rast P."/>
            <person name="Oberbeckmann S."/>
            <person name="Bunk B."/>
            <person name="Jeske O."/>
            <person name="Meyerdierks A."/>
            <person name="Storesund J.E."/>
            <person name="Kallscheuer N."/>
            <person name="Luecker S."/>
            <person name="Lage O.M."/>
            <person name="Pohl T."/>
            <person name="Merkel B.J."/>
            <person name="Hornburger P."/>
            <person name="Mueller R.-W."/>
            <person name="Bruemmer F."/>
            <person name="Labrenz M."/>
            <person name="Spormann A.M."/>
            <person name="Op den Camp H."/>
            <person name="Overmann J."/>
            <person name="Amann R."/>
            <person name="Jetten M.S.M."/>
            <person name="Mascher T."/>
            <person name="Medema M.H."/>
            <person name="Devos D.P."/>
            <person name="Kaster A.-K."/>
            <person name="Ovreas L."/>
            <person name="Rohde M."/>
            <person name="Galperin M.Y."/>
            <person name="Jogler C."/>
        </authorList>
    </citation>
    <scope>NUCLEOTIDE SEQUENCE [LARGE SCALE GENOMIC DNA]</scope>
    <source>
        <strain evidence="2 3">Enr10</strain>
    </source>
</reference>
<proteinExistence type="predicted"/>